<dbReference type="InterPro" id="IPR032465">
    <property type="entry name" value="ACMSD"/>
</dbReference>
<gene>
    <name evidence="3" type="ORF">SAMN04487772_10398</name>
</gene>
<dbReference type="EMBL" id="FOHN01000003">
    <property type="protein sequence ID" value="SES78595.1"/>
    <property type="molecule type" value="Genomic_DNA"/>
</dbReference>
<dbReference type="GO" id="GO:0019748">
    <property type="term" value="P:secondary metabolic process"/>
    <property type="evidence" value="ECO:0007669"/>
    <property type="project" value="TreeGrafter"/>
</dbReference>
<dbReference type="Proteomes" id="UP000199800">
    <property type="component" value="Unassembled WGS sequence"/>
</dbReference>
<dbReference type="GO" id="GO:0016831">
    <property type="term" value="F:carboxy-lyase activity"/>
    <property type="evidence" value="ECO:0007669"/>
    <property type="project" value="InterPro"/>
</dbReference>
<evidence type="ECO:0000313" key="3">
    <source>
        <dbReference type="EMBL" id="SES78595.1"/>
    </source>
</evidence>
<dbReference type="PANTHER" id="PTHR21240:SF28">
    <property type="entry name" value="ISO-OROTATE DECARBOXYLASE (EUROFUNG)"/>
    <property type="match status" value="1"/>
</dbReference>
<dbReference type="InterPro" id="IPR032466">
    <property type="entry name" value="Metal_Hydrolase"/>
</dbReference>
<dbReference type="Gene3D" id="3.20.20.140">
    <property type="entry name" value="Metal-dependent hydrolases"/>
    <property type="match status" value="1"/>
</dbReference>
<feature type="domain" description="Amidohydrolase-related" evidence="2">
    <location>
        <begin position="3"/>
        <end position="267"/>
    </location>
</feature>
<evidence type="ECO:0000313" key="4">
    <source>
        <dbReference type="Proteomes" id="UP000199800"/>
    </source>
</evidence>
<dbReference type="Pfam" id="PF04909">
    <property type="entry name" value="Amidohydro_2"/>
    <property type="match status" value="1"/>
</dbReference>
<keyword evidence="1" id="KW-0456">Lyase</keyword>
<dbReference type="SUPFAM" id="SSF51556">
    <property type="entry name" value="Metallo-dependent hydrolases"/>
    <property type="match status" value="1"/>
</dbReference>
<sequence>MIIDFHTHIFPDTIAKKTISKLGSMIAQHPYTDATADGLLRSMKEAGVDYSVVLPVVTRPAQFQTVNAFAAEVTKRKGIISFGGLHPKTADYKAELDYIAELGLKGIKLHPDFQDTFIDECCYIDLITYALEKKLIVSIHAGKDEGLPEVVHCPPKRALIMIQEVQKRASTDKLILAHTGGFAMWDAVEKYLAGQNLYMDISFSRKEISKEQMVRIIQNHGADRILFGSDSPWDGQKETLEYVRSLGITEEEKKCILGENAKTLLDLS</sequence>
<keyword evidence="4" id="KW-1185">Reference proteome</keyword>
<dbReference type="RefSeq" id="WP_092476220.1">
    <property type="nucleotide sequence ID" value="NZ_FOHN01000003.1"/>
</dbReference>
<dbReference type="STRING" id="29364.SAMN04487772_10398"/>
<dbReference type="OrthoDB" id="9771932at2"/>
<dbReference type="InterPro" id="IPR006680">
    <property type="entry name" value="Amidohydro-rel"/>
</dbReference>
<reference evidence="3 4" key="1">
    <citation type="submission" date="2016-10" db="EMBL/GenBank/DDBJ databases">
        <authorList>
            <person name="de Groot N.N."/>
        </authorList>
    </citation>
    <scope>NUCLEOTIDE SEQUENCE [LARGE SCALE GENOMIC DNA]</scope>
    <source>
        <strain evidence="3 4">DSM 1801</strain>
    </source>
</reference>
<evidence type="ECO:0000256" key="1">
    <source>
        <dbReference type="ARBA" id="ARBA00023239"/>
    </source>
</evidence>
<dbReference type="GO" id="GO:0005737">
    <property type="term" value="C:cytoplasm"/>
    <property type="evidence" value="ECO:0007669"/>
    <property type="project" value="TreeGrafter"/>
</dbReference>
<dbReference type="PANTHER" id="PTHR21240">
    <property type="entry name" value="2-AMINO-3-CARBOXYLMUCONATE-6-SEMIALDEHYDE DECARBOXYLASE"/>
    <property type="match status" value="1"/>
</dbReference>
<organism evidence="3 4">
    <name type="scientific">[Clostridium] polysaccharolyticum</name>
    <dbReference type="NCBI Taxonomy" id="29364"/>
    <lineage>
        <taxon>Bacteria</taxon>
        <taxon>Bacillati</taxon>
        <taxon>Bacillota</taxon>
        <taxon>Clostridia</taxon>
        <taxon>Lachnospirales</taxon>
        <taxon>Lachnospiraceae</taxon>
    </lineage>
</organism>
<proteinExistence type="predicted"/>
<evidence type="ECO:0000259" key="2">
    <source>
        <dbReference type="Pfam" id="PF04909"/>
    </source>
</evidence>
<dbReference type="AlphaFoldDB" id="A0A1H9ZAM1"/>
<dbReference type="CDD" id="cd01292">
    <property type="entry name" value="metallo-dependent_hydrolases"/>
    <property type="match status" value="1"/>
</dbReference>
<protein>
    <recommendedName>
        <fullName evidence="2">Amidohydrolase-related domain-containing protein</fullName>
    </recommendedName>
</protein>
<name>A0A1H9ZAM1_9FIRM</name>
<dbReference type="GO" id="GO:0016787">
    <property type="term" value="F:hydrolase activity"/>
    <property type="evidence" value="ECO:0007669"/>
    <property type="project" value="InterPro"/>
</dbReference>
<accession>A0A1H9ZAM1</accession>